<evidence type="ECO:0008006" key="4">
    <source>
        <dbReference type="Google" id="ProtNLM"/>
    </source>
</evidence>
<protein>
    <recommendedName>
        <fullName evidence="4">Adhesin domain-containing protein</fullName>
    </recommendedName>
</protein>
<feature type="chain" id="PRO_5016915346" description="Adhesin domain-containing protein" evidence="1">
    <location>
        <begin position="28"/>
        <end position="326"/>
    </location>
</feature>
<keyword evidence="3" id="KW-1185">Reference proteome</keyword>
<feature type="signal peptide" evidence="1">
    <location>
        <begin position="1"/>
        <end position="27"/>
    </location>
</feature>
<evidence type="ECO:0000313" key="2">
    <source>
        <dbReference type="EMBL" id="AXR08030.1"/>
    </source>
</evidence>
<dbReference type="KEGG" id="salm:D0Y50_17735"/>
<dbReference type="EMBL" id="CP031769">
    <property type="protein sequence ID" value="AXR08030.1"/>
    <property type="molecule type" value="Genomic_DNA"/>
</dbReference>
<organism evidence="2 3">
    <name type="scientific">Salinimonas sediminis</name>
    <dbReference type="NCBI Taxonomy" id="2303538"/>
    <lineage>
        <taxon>Bacteria</taxon>
        <taxon>Pseudomonadati</taxon>
        <taxon>Pseudomonadota</taxon>
        <taxon>Gammaproteobacteria</taxon>
        <taxon>Alteromonadales</taxon>
        <taxon>Alteromonadaceae</taxon>
        <taxon>Alteromonas/Salinimonas group</taxon>
        <taxon>Salinimonas</taxon>
    </lineage>
</organism>
<dbReference type="AlphaFoldDB" id="A0A346NR73"/>
<gene>
    <name evidence="2" type="ORF">D0Y50_17735</name>
</gene>
<dbReference type="Proteomes" id="UP000262073">
    <property type="component" value="Chromosome"/>
</dbReference>
<name>A0A346NR73_9ALTE</name>
<evidence type="ECO:0000256" key="1">
    <source>
        <dbReference type="SAM" id="SignalP"/>
    </source>
</evidence>
<evidence type="ECO:0000313" key="3">
    <source>
        <dbReference type="Proteomes" id="UP000262073"/>
    </source>
</evidence>
<reference evidence="2 3" key="1">
    <citation type="submission" date="2018-08" db="EMBL/GenBank/DDBJ databases">
        <title>Salinimonas sediminis sp. nov., a piezophilic bacterium isolated from a deep-sea sediment sample from the New Britain Trench.</title>
        <authorList>
            <person name="Cao J."/>
        </authorList>
    </citation>
    <scope>NUCLEOTIDE SEQUENCE [LARGE SCALE GENOMIC DNA]</scope>
    <source>
        <strain evidence="2 3">N102</strain>
    </source>
</reference>
<keyword evidence="1" id="KW-0732">Signal</keyword>
<sequence>MNYVAKMCGGVGIASLILSCAISGAVAAGQTIDETLAVGAKPNVEIEHVSGRVTITTWDQDAVKISGTLGENSKQYDFEQRGSGVRFEVDTQRYKGDWKSSDVDQGDILTITLPAASRLMYTAVNADVSLTAITNSSEVELINGDILVSGLSGRVKLETVNGDIRLDNVAGELSIETVNGDIKGTHTGQQNAHFATVNGAIDVSTTSRHPRFDSVNGTINFTTAEVQELAIVTVNGRVTGETTVAATGDVSASSVGGDIELTMQPDIAAIFDIQGHAGGNITNNITAKQASSAKYGPSKWLEFTTAQGTARVEISTVHGTIGLNKR</sequence>
<proteinExistence type="predicted"/>
<accession>A0A346NR73</accession>
<dbReference type="PROSITE" id="PS51257">
    <property type="entry name" value="PROKAR_LIPOPROTEIN"/>
    <property type="match status" value="1"/>
</dbReference>
<dbReference type="OrthoDB" id="6194490at2"/>
<dbReference type="RefSeq" id="WP_117318256.1">
    <property type="nucleotide sequence ID" value="NZ_CP031769.1"/>
</dbReference>